<sequence length="140" mass="16380">MAKCFSKYALNSLLLEIVVSHCSLQVIKVSAEGGKLPNFNFLSDAIFEILKIGRKMKPLNKEEEKFKNDYLDKYAFYKMSFPFLLDHLLAKRDAYVESELTKEQIRRDLGKSTLELIDKWHEYDPEAESVEVGKKRIREQ</sequence>
<dbReference type="EMBL" id="BTRK01000002">
    <property type="protein sequence ID" value="GMR35886.1"/>
    <property type="molecule type" value="Genomic_DNA"/>
</dbReference>
<keyword evidence="3" id="KW-1185">Reference proteome</keyword>
<organism evidence="2 3">
    <name type="scientific">Pristionchus mayeri</name>
    <dbReference type="NCBI Taxonomy" id="1317129"/>
    <lineage>
        <taxon>Eukaryota</taxon>
        <taxon>Metazoa</taxon>
        <taxon>Ecdysozoa</taxon>
        <taxon>Nematoda</taxon>
        <taxon>Chromadorea</taxon>
        <taxon>Rhabditida</taxon>
        <taxon>Rhabditina</taxon>
        <taxon>Diplogasteromorpha</taxon>
        <taxon>Diplogasteroidea</taxon>
        <taxon>Neodiplogasteridae</taxon>
        <taxon>Pristionchus</taxon>
    </lineage>
</organism>
<dbReference type="Proteomes" id="UP001328107">
    <property type="component" value="Unassembled WGS sequence"/>
</dbReference>
<name>A0AAN5CC47_9BILA</name>
<evidence type="ECO:0000313" key="2">
    <source>
        <dbReference type="EMBL" id="GMR35886.1"/>
    </source>
</evidence>
<comment type="caution">
    <text evidence="2">The sequence shown here is derived from an EMBL/GenBank/DDBJ whole genome shotgun (WGS) entry which is preliminary data.</text>
</comment>
<accession>A0AAN5CC47</accession>
<protein>
    <submittedName>
        <fullName evidence="2">Uncharacterized protein</fullName>
    </submittedName>
</protein>
<dbReference type="AlphaFoldDB" id="A0AAN5CC47"/>
<evidence type="ECO:0000256" key="1">
    <source>
        <dbReference type="SAM" id="SignalP"/>
    </source>
</evidence>
<feature type="signal peptide" evidence="1">
    <location>
        <begin position="1"/>
        <end position="20"/>
    </location>
</feature>
<proteinExistence type="predicted"/>
<feature type="chain" id="PRO_5042858402" evidence="1">
    <location>
        <begin position="21"/>
        <end position="140"/>
    </location>
</feature>
<keyword evidence="1" id="KW-0732">Signal</keyword>
<gene>
    <name evidence="2" type="ORF">PMAYCL1PPCAC_06081</name>
</gene>
<evidence type="ECO:0000313" key="3">
    <source>
        <dbReference type="Proteomes" id="UP001328107"/>
    </source>
</evidence>
<reference evidence="3" key="1">
    <citation type="submission" date="2022-10" db="EMBL/GenBank/DDBJ databases">
        <title>Genome assembly of Pristionchus species.</title>
        <authorList>
            <person name="Yoshida K."/>
            <person name="Sommer R.J."/>
        </authorList>
    </citation>
    <scope>NUCLEOTIDE SEQUENCE [LARGE SCALE GENOMIC DNA]</scope>
    <source>
        <strain evidence="3">RS5460</strain>
    </source>
</reference>